<dbReference type="GeneID" id="81438823"/>
<evidence type="ECO:0000313" key="2">
    <source>
        <dbReference type="Proteomes" id="UP001147782"/>
    </source>
</evidence>
<name>A0A9W9S212_9EURO</name>
<dbReference type="RefSeq" id="XP_056555057.1">
    <property type="nucleotide sequence ID" value="XM_056699644.1"/>
</dbReference>
<dbReference type="AlphaFoldDB" id="A0A9W9S212"/>
<protein>
    <submittedName>
        <fullName evidence="1">Uncharacterized protein</fullName>
    </submittedName>
</protein>
<keyword evidence="2" id="KW-1185">Reference proteome</keyword>
<dbReference type="EMBL" id="JAPZBS010000005">
    <property type="protein sequence ID" value="KAJ5370623.1"/>
    <property type="molecule type" value="Genomic_DNA"/>
</dbReference>
<sequence length="67" mass="7270">MFKGSAVELAPSIGAVTLFTNTVGSDRIVAANRFRGGKVEAPSRLEVGGRRYDHQVLHVDTLAQWLC</sequence>
<comment type="caution">
    <text evidence="1">The sequence shown here is derived from an EMBL/GenBank/DDBJ whole genome shotgun (WGS) entry which is preliminary data.</text>
</comment>
<dbReference type="Proteomes" id="UP001147782">
    <property type="component" value="Unassembled WGS sequence"/>
</dbReference>
<evidence type="ECO:0000313" key="1">
    <source>
        <dbReference type="EMBL" id="KAJ5370623.1"/>
    </source>
</evidence>
<proteinExistence type="predicted"/>
<reference evidence="1" key="2">
    <citation type="journal article" date="2023" name="IMA Fungus">
        <title>Comparative genomic study of the Penicillium genus elucidates a diverse pangenome and 15 lateral gene transfer events.</title>
        <authorList>
            <person name="Petersen C."/>
            <person name="Sorensen T."/>
            <person name="Nielsen M.R."/>
            <person name="Sondergaard T.E."/>
            <person name="Sorensen J.L."/>
            <person name="Fitzpatrick D.A."/>
            <person name="Frisvad J.C."/>
            <person name="Nielsen K.L."/>
        </authorList>
    </citation>
    <scope>NUCLEOTIDE SEQUENCE</scope>
    <source>
        <strain evidence="1">IBT 29864</strain>
    </source>
</reference>
<organism evidence="1 2">
    <name type="scientific">Penicillium cataractarum</name>
    <dbReference type="NCBI Taxonomy" id="2100454"/>
    <lineage>
        <taxon>Eukaryota</taxon>
        <taxon>Fungi</taxon>
        <taxon>Dikarya</taxon>
        <taxon>Ascomycota</taxon>
        <taxon>Pezizomycotina</taxon>
        <taxon>Eurotiomycetes</taxon>
        <taxon>Eurotiomycetidae</taxon>
        <taxon>Eurotiales</taxon>
        <taxon>Aspergillaceae</taxon>
        <taxon>Penicillium</taxon>
    </lineage>
</organism>
<reference evidence="1" key="1">
    <citation type="submission" date="2022-11" db="EMBL/GenBank/DDBJ databases">
        <authorList>
            <person name="Petersen C."/>
        </authorList>
    </citation>
    <scope>NUCLEOTIDE SEQUENCE</scope>
    <source>
        <strain evidence="1">IBT 29864</strain>
    </source>
</reference>
<gene>
    <name evidence="1" type="ORF">N7496_006715</name>
</gene>
<accession>A0A9W9S212</accession>